<dbReference type="EMBL" id="RQGN01000015">
    <property type="protein sequence ID" value="TGM08640.1"/>
    <property type="molecule type" value="Genomic_DNA"/>
</dbReference>
<dbReference type="PROSITE" id="PS01124">
    <property type="entry name" value="HTH_ARAC_FAMILY_2"/>
    <property type="match status" value="1"/>
</dbReference>
<keyword evidence="1" id="KW-0805">Transcription regulation</keyword>
<reference evidence="6 7" key="1">
    <citation type="journal article" date="2019" name="PLoS Negl. Trop. Dis.">
        <title>Revisiting the worldwide diversity of Leptospira species in the environment.</title>
        <authorList>
            <person name="Vincent A.T."/>
            <person name="Schiettekatte O."/>
            <person name="Bourhy P."/>
            <person name="Veyrier F.J."/>
            <person name="Picardeau M."/>
        </authorList>
    </citation>
    <scope>NUCLEOTIDE SEQUENCE [LARGE SCALE GENOMIC DNA]</scope>
    <source>
        <strain evidence="6 7">201702444</strain>
    </source>
</reference>
<dbReference type="AlphaFoldDB" id="A0A5F2BSC4"/>
<feature type="transmembrane region" description="Helical" evidence="4">
    <location>
        <begin position="103"/>
        <end position="122"/>
    </location>
</feature>
<dbReference type="Pfam" id="PF12833">
    <property type="entry name" value="HTH_18"/>
    <property type="match status" value="1"/>
</dbReference>
<keyword evidence="4" id="KW-0472">Membrane</keyword>
<dbReference type="GO" id="GO:0043565">
    <property type="term" value="F:sequence-specific DNA binding"/>
    <property type="evidence" value="ECO:0007669"/>
    <property type="project" value="InterPro"/>
</dbReference>
<dbReference type="OrthoDB" id="9776971at2"/>
<keyword evidence="3" id="KW-0804">Transcription</keyword>
<sequence length="388" mass="44759">MTFAIEPIIHHLQLIGIYLGFSLGILRLFRYKKNRYNVVYGINFICISFFLYLGSDADFYRRQAASSSTYNQSLIFFTLVIYACTITRSLMRRAIGLEVKKNDLGINLLFTLTVISVLSFVLKEEIPLNIAGNAISLLITTFIFVEITSSIQTRGLPSLYYNLSIMSAFMCIALLLDLIGIFRNDIQFRVLSNMTASVLIVYFHLLEIYFPIITDKKTITSLSVAHRIHKRKETVIQIQAKTARKRSELQESKVILKEGEVIRIEEKLRLFLEEKRFLDEELRLPDLSAYLGISVHQASLYLNQYKNLSFADFINQHRIEEAKRLILLDMNKNLIDIGLECGFNSYSPFHRSCIRFTGYSPKDLKSLILQKEDPKVILLSDISEKRTT</sequence>
<dbReference type="PANTHER" id="PTHR43280:SF29">
    <property type="entry name" value="ARAC-FAMILY TRANSCRIPTIONAL REGULATOR"/>
    <property type="match status" value="1"/>
</dbReference>
<dbReference type="Gene3D" id="1.10.10.60">
    <property type="entry name" value="Homeodomain-like"/>
    <property type="match status" value="1"/>
</dbReference>
<comment type="caution">
    <text evidence="6">The sequence shown here is derived from an EMBL/GenBank/DDBJ whole genome shotgun (WGS) entry which is preliminary data.</text>
</comment>
<evidence type="ECO:0000256" key="4">
    <source>
        <dbReference type="SAM" id="Phobius"/>
    </source>
</evidence>
<accession>A0A5F2BSC4</accession>
<evidence type="ECO:0000313" key="6">
    <source>
        <dbReference type="EMBL" id="TGM08640.1"/>
    </source>
</evidence>
<dbReference type="InterPro" id="IPR018060">
    <property type="entry name" value="HTH_AraC"/>
</dbReference>
<protein>
    <submittedName>
        <fullName evidence="6">AraC family transcriptional regulator</fullName>
    </submittedName>
</protein>
<dbReference type="GO" id="GO:0003700">
    <property type="term" value="F:DNA-binding transcription factor activity"/>
    <property type="evidence" value="ECO:0007669"/>
    <property type="project" value="InterPro"/>
</dbReference>
<evidence type="ECO:0000259" key="5">
    <source>
        <dbReference type="PROSITE" id="PS01124"/>
    </source>
</evidence>
<evidence type="ECO:0000256" key="3">
    <source>
        <dbReference type="ARBA" id="ARBA00023163"/>
    </source>
</evidence>
<feature type="transmembrane region" description="Helical" evidence="4">
    <location>
        <begin position="194"/>
        <end position="213"/>
    </location>
</feature>
<dbReference type="SUPFAM" id="SSF46689">
    <property type="entry name" value="Homeodomain-like"/>
    <property type="match status" value="1"/>
</dbReference>
<dbReference type="Proteomes" id="UP000298429">
    <property type="component" value="Unassembled WGS sequence"/>
</dbReference>
<proteinExistence type="predicted"/>
<evidence type="ECO:0000256" key="1">
    <source>
        <dbReference type="ARBA" id="ARBA00023015"/>
    </source>
</evidence>
<feature type="transmembrane region" description="Helical" evidence="4">
    <location>
        <begin position="36"/>
        <end position="54"/>
    </location>
</feature>
<evidence type="ECO:0000313" key="7">
    <source>
        <dbReference type="Proteomes" id="UP000298429"/>
    </source>
</evidence>
<dbReference type="InterPro" id="IPR009057">
    <property type="entry name" value="Homeodomain-like_sf"/>
</dbReference>
<organism evidence="6 7">
    <name type="scientific">Leptospira barantonii</name>
    <dbReference type="NCBI Taxonomy" id="2023184"/>
    <lineage>
        <taxon>Bacteria</taxon>
        <taxon>Pseudomonadati</taxon>
        <taxon>Spirochaetota</taxon>
        <taxon>Spirochaetia</taxon>
        <taxon>Leptospirales</taxon>
        <taxon>Leptospiraceae</taxon>
        <taxon>Leptospira</taxon>
    </lineage>
</organism>
<gene>
    <name evidence="6" type="ORF">EHQ76_03375</name>
</gene>
<name>A0A5F2BSC4_9LEPT</name>
<dbReference type="SMART" id="SM00342">
    <property type="entry name" value="HTH_ARAC"/>
    <property type="match status" value="1"/>
</dbReference>
<keyword evidence="4" id="KW-1133">Transmembrane helix</keyword>
<feature type="transmembrane region" description="Helical" evidence="4">
    <location>
        <begin position="159"/>
        <end position="182"/>
    </location>
</feature>
<keyword evidence="4" id="KW-0812">Transmembrane</keyword>
<feature type="domain" description="HTH araC/xylS-type" evidence="5">
    <location>
        <begin position="266"/>
        <end position="367"/>
    </location>
</feature>
<feature type="transmembrane region" description="Helical" evidence="4">
    <location>
        <begin position="128"/>
        <end position="147"/>
    </location>
</feature>
<feature type="transmembrane region" description="Helical" evidence="4">
    <location>
        <begin position="12"/>
        <end position="29"/>
    </location>
</feature>
<evidence type="ECO:0000256" key="2">
    <source>
        <dbReference type="ARBA" id="ARBA00023125"/>
    </source>
</evidence>
<keyword evidence="2" id="KW-0238">DNA-binding</keyword>
<dbReference type="RefSeq" id="WP_135669743.1">
    <property type="nucleotide sequence ID" value="NZ_RQGN01000015.1"/>
</dbReference>
<dbReference type="PANTHER" id="PTHR43280">
    <property type="entry name" value="ARAC-FAMILY TRANSCRIPTIONAL REGULATOR"/>
    <property type="match status" value="1"/>
</dbReference>
<feature type="transmembrane region" description="Helical" evidence="4">
    <location>
        <begin position="74"/>
        <end position="91"/>
    </location>
</feature>